<proteinExistence type="predicted"/>
<protein>
    <submittedName>
        <fullName evidence="2">Putative membrane protein YdjX (TVP38/TMEM64 family)</fullName>
    </submittedName>
</protein>
<keyword evidence="3" id="KW-1185">Reference proteome</keyword>
<evidence type="ECO:0000313" key="2">
    <source>
        <dbReference type="EMBL" id="MBB5849787.1"/>
    </source>
</evidence>
<feature type="transmembrane region" description="Helical" evidence="1">
    <location>
        <begin position="43"/>
        <end position="61"/>
    </location>
</feature>
<reference evidence="2 3" key="1">
    <citation type="submission" date="2020-08" db="EMBL/GenBank/DDBJ databases">
        <title>Sequencing the genomes of 1000 actinobacteria strains.</title>
        <authorList>
            <person name="Klenk H.-P."/>
        </authorList>
    </citation>
    <scope>NUCLEOTIDE SEQUENCE [LARGE SCALE GENOMIC DNA]</scope>
    <source>
        <strain evidence="2 3">DSM 17945</strain>
    </source>
</reference>
<keyword evidence="1" id="KW-0812">Transmembrane</keyword>
<keyword evidence="1" id="KW-1133">Transmembrane helix</keyword>
<accession>A0A7W9JL00</accession>
<sequence>MRKKLAIALAVLLGSMVIAIPTALFSGLGDLLIGGEDSSPVSTVVFMVVALGLVWAAQFAWQEWRGSRAQRPPRHPR</sequence>
<dbReference type="AlphaFoldDB" id="A0A7W9JL00"/>
<dbReference type="EMBL" id="JACHMW010000001">
    <property type="protein sequence ID" value="MBB5849787.1"/>
    <property type="molecule type" value="Genomic_DNA"/>
</dbReference>
<dbReference type="RefSeq" id="WP_184173483.1">
    <property type="nucleotide sequence ID" value="NZ_BAABAG010000006.1"/>
</dbReference>
<organism evidence="2 3">
    <name type="scientific">Micrococcus endophyticus</name>
    <dbReference type="NCBI Taxonomy" id="455343"/>
    <lineage>
        <taxon>Bacteria</taxon>
        <taxon>Bacillati</taxon>
        <taxon>Actinomycetota</taxon>
        <taxon>Actinomycetes</taxon>
        <taxon>Micrococcales</taxon>
        <taxon>Micrococcaceae</taxon>
        <taxon>Micrococcus</taxon>
    </lineage>
</organism>
<name>A0A7W9JL00_9MICC</name>
<keyword evidence="1" id="KW-0472">Membrane</keyword>
<evidence type="ECO:0000256" key="1">
    <source>
        <dbReference type="SAM" id="Phobius"/>
    </source>
</evidence>
<dbReference type="Proteomes" id="UP000567246">
    <property type="component" value="Unassembled WGS sequence"/>
</dbReference>
<evidence type="ECO:0000313" key="3">
    <source>
        <dbReference type="Proteomes" id="UP000567246"/>
    </source>
</evidence>
<gene>
    <name evidence="2" type="ORF">HDA33_002351</name>
</gene>
<comment type="caution">
    <text evidence="2">The sequence shown here is derived from an EMBL/GenBank/DDBJ whole genome shotgun (WGS) entry which is preliminary data.</text>
</comment>